<dbReference type="GO" id="GO:0016926">
    <property type="term" value="P:protein desumoylation"/>
    <property type="evidence" value="ECO:0007669"/>
    <property type="project" value="UniProtKB-ARBA"/>
</dbReference>
<dbReference type="PANTHER" id="PTHR46915">
    <property type="entry name" value="UBIQUITIN-LIKE PROTEASE 4-RELATED"/>
    <property type="match status" value="1"/>
</dbReference>
<dbReference type="PROSITE" id="PS50600">
    <property type="entry name" value="ULP_PROTEASE"/>
    <property type="match status" value="1"/>
</dbReference>
<feature type="compositionally biased region" description="Basic and acidic residues" evidence="5">
    <location>
        <begin position="411"/>
        <end position="444"/>
    </location>
</feature>
<evidence type="ECO:0000256" key="3">
    <source>
        <dbReference type="ARBA" id="ARBA00022801"/>
    </source>
</evidence>
<name>A0A162A5Z5_DAUCS</name>
<feature type="region of interest" description="Disordered" evidence="5">
    <location>
        <begin position="344"/>
        <end position="473"/>
    </location>
</feature>
<protein>
    <recommendedName>
        <fullName evidence="6">Ubiquitin-like protease family profile domain-containing protein</fullName>
    </recommendedName>
</protein>
<feature type="compositionally biased region" description="Acidic residues" evidence="5">
    <location>
        <begin position="456"/>
        <end position="470"/>
    </location>
</feature>
<dbReference type="Gene3D" id="1.10.418.20">
    <property type="match status" value="1"/>
</dbReference>
<dbReference type="STRING" id="79200.A0A162A5Z5"/>
<feature type="compositionally biased region" description="Low complexity" evidence="5">
    <location>
        <begin position="344"/>
        <end position="355"/>
    </location>
</feature>
<comment type="similarity">
    <text evidence="1">Belongs to the peptidase C48 family.</text>
</comment>
<accession>A0A162A5Z5</accession>
<dbReference type="Gramene" id="KZM96652">
    <property type="protein sequence ID" value="KZM96652"/>
    <property type="gene ID" value="DCAR_015986"/>
</dbReference>
<dbReference type="Gene3D" id="3.30.310.130">
    <property type="entry name" value="Ubiquitin-related"/>
    <property type="match status" value="1"/>
</dbReference>
<evidence type="ECO:0000256" key="4">
    <source>
        <dbReference type="ARBA" id="ARBA00022807"/>
    </source>
</evidence>
<feature type="region of interest" description="Disordered" evidence="5">
    <location>
        <begin position="733"/>
        <end position="768"/>
    </location>
</feature>
<dbReference type="InterPro" id="IPR038765">
    <property type="entry name" value="Papain-like_cys_pep_sf"/>
</dbReference>
<gene>
    <name evidence="7" type="ORF">DCAR_015986</name>
</gene>
<dbReference type="InterPro" id="IPR003653">
    <property type="entry name" value="Peptidase_C48_C"/>
</dbReference>
<feature type="compositionally biased region" description="Basic and acidic residues" evidence="5">
    <location>
        <begin position="366"/>
        <end position="376"/>
    </location>
</feature>
<feature type="region of interest" description="Disordered" evidence="5">
    <location>
        <begin position="827"/>
        <end position="851"/>
    </location>
</feature>
<dbReference type="AlphaFoldDB" id="A0A162A5Z5"/>
<keyword evidence="3" id="KW-0378">Hydrolase</keyword>
<dbReference type="GO" id="GO:0006508">
    <property type="term" value="P:proteolysis"/>
    <property type="evidence" value="ECO:0007669"/>
    <property type="project" value="UniProtKB-KW"/>
</dbReference>
<reference evidence="7" key="1">
    <citation type="journal article" date="2016" name="Nat. Genet.">
        <title>A high-quality carrot genome assembly provides new insights into carotenoid accumulation and asterid genome evolution.</title>
        <authorList>
            <person name="Iorizzo M."/>
            <person name="Ellison S."/>
            <person name="Senalik D."/>
            <person name="Zeng P."/>
            <person name="Satapoomin P."/>
            <person name="Huang J."/>
            <person name="Bowman M."/>
            <person name="Iovene M."/>
            <person name="Sanseverino W."/>
            <person name="Cavagnaro P."/>
            <person name="Yildiz M."/>
            <person name="Macko-Podgorni A."/>
            <person name="Moranska E."/>
            <person name="Grzebelus E."/>
            <person name="Grzebelus D."/>
            <person name="Ashrafi H."/>
            <person name="Zheng Z."/>
            <person name="Cheng S."/>
            <person name="Spooner D."/>
            <person name="Van Deynze A."/>
            <person name="Simon P."/>
        </authorList>
    </citation>
    <scope>NUCLEOTIDE SEQUENCE [LARGE SCALE GENOMIC DNA]</scope>
    <source>
        <tissue evidence="7">Leaf</tissue>
    </source>
</reference>
<proteinExistence type="inferred from homology"/>
<organism evidence="7">
    <name type="scientific">Daucus carota subsp. sativus</name>
    <name type="common">Carrot</name>
    <dbReference type="NCBI Taxonomy" id="79200"/>
    <lineage>
        <taxon>Eukaryota</taxon>
        <taxon>Viridiplantae</taxon>
        <taxon>Streptophyta</taxon>
        <taxon>Embryophyta</taxon>
        <taxon>Tracheophyta</taxon>
        <taxon>Spermatophyta</taxon>
        <taxon>Magnoliopsida</taxon>
        <taxon>eudicotyledons</taxon>
        <taxon>Gunneridae</taxon>
        <taxon>Pentapetalae</taxon>
        <taxon>asterids</taxon>
        <taxon>campanulids</taxon>
        <taxon>Apiales</taxon>
        <taxon>Apiaceae</taxon>
        <taxon>Apioideae</taxon>
        <taxon>Scandiceae</taxon>
        <taxon>Daucinae</taxon>
        <taxon>Daucus</taxon>
        <taxon>Daucus sect. Daucus</taxon>
    </lineage>
</organism>
<sequence length="851" mass="98571">MLHFCQKHQECRTGSTVESLDQKSSELGLKIKSGKKSGSKASGQNKNKGKRLRIICRTRHEGQLDTKNFDEYMRLILKIIPEERKTGCSFFDPMFFISYMDAVKKAKKKDCTAIEKSNVWKWIKKQKIFACRYVFVPICQSNHWNLLILCNLGEDLEMNEKSPCMLLLDSLQEAEPKNLEPCIKQFVYQMYKNESVQGTDDVFQFDLSIPMVPQQDDGEKCGYYVLYYMFKFLMSCPENFNINEHGGFMNSSWFTEEEMNNFFNNLSSEKLHTDQMQASEDIIVVKEKNLSSNMEVDGQNVDNEIAAEEIEKLSKDEEEAEMVLCQEAEMVVQCEPIRSLVVYTPESSQEQQEPNQPTPPASETIATHEKDGKEKLAAAAPSVRKSPRLQPIKEDEEDFSIHIVDPEGGENADKGPAEKAQRKVRATKNEGVNKRKAVEEVQHNKEKKLKKKVEAENEDEEVEEEEEKDDDEKPKKILIRAYPSTFSKTISRLSEAQRQWVKSAGFGALLHFTLGEELPHKTIVNCLWWFEHNKCEFGLFPNRNLKITEDDVFDIIGLPQGKLDVKLEDSKDKIQSWGKQFKERQPSRITEKMLREKIAESRDADEHFKQNFMILMANLFIRTDKTSFVCPKILRFSGNFDNARDYNWCKLVIQNLKEAHEQWWNDPKTQYYTGCFVFLLYFYLARTSHPDVRVKKTWPAFVGWKNSCIDDRAKREGLDNNFGYGDIVPEFETPDESKQNDVNSEQYKGGNSNFTTPKETLKGVGPSRLFSPQDNVDASILSIARDVEQNHNSTEVLTEDEISSRLQHHLSQMEKLKKEFGETLDKGKQLFPESDKMKEYEQRFEEMTTGR</sequence>
<evidence type="ECO:0000256" key="2">
    <source>
        <dbReference type="ARBA" id="ARBA00022670"/>
    </source>
</evidence>
<evidence type="ECO:0000256" key="5">
    <source>
        <dbReference type="SAM" id="MobiDB-lite"/>
    </source>
</evidence>
<evidence type="ECO:0000256" key="1">
    <source>
        <dbReference type="ARBA" id="ARBA00005234"/>
    </source>
</evidence>
<feature type="domain" description="Ubiquitin-like protease family profile" evidence="6">
    <location>
        <begin position="45"/>
        <end position="232"/>
    </location>
</feature>
<dbReference type="SUPFAM" id="SSF54001">
    <property type="entry name" value="Cysteine proteinases"/>
    <property type="match status" value="1"/>
</dbReference>
<dbReference type="PANTHER" id="PTHR46915:SF6">
    <property type="entry name" value="CYSTEINE PROTEINASES SUPERFAMILY PROTEIN"/>
    <property type="match status" value="1"/>
</dbReference>
<dbReference type="GO" id="GO:0008234">
    <property type="term" value="F:cysteine-type peptidase activity"/>
    <property type="evidence" value="ECO:0007669"/>
    <property type="project" value="UniProtKB-KW"/>
</dbReference>
<evidence type="ECO:0000313" key="7">
    <source>
        <dbReference type="EMBL" id="KZM96652.1"/>
    </source>
</evidence>
<evidence type="ECO:0000259" key="6">
    <source>
        <dbReference type="PROSITE" id="PS50600"/>
    </source>
</evidence>
<dbReference type="EMBL" id="LNRQ01000004">
    <property type="protein sequence ID" value="KZM96652.1"/>
    <property type="molecule type" value="Genomic_DNA"/>
</dbReference>
<dbReference type="Pfam" id="PF02902">
    <property type="entry name" value="Peptidase_C48"/>
    <property type="match status" value="1"/>
</dbReference>
<feature type="compositionally biased region" description="Polar residues" evidence="5">
    <location>
        <begin position="740"/>
        <end position="758"/>
    </location>
</feature>
<keyword evidence="2" id="KW-0645">Protease</keyword>
<comment type="caution">
    <text evidence="7">The sequence shown here is derived from an EMBL/GenBank/DDBJ whole genome shotgun (WGS) entry which is preliminary data.</text>
</comment>
<keyword evidence="4" id="KW-0788">Thiol protease</keyword>